<feature type="region of interest" description="Disordered" evidence="1">
    <location>
        <begin position="265"/>
        <end position="334"/>
    </location>
</feature>
<reference evidence="2" key="1">
    <citation type="submission" date="2023-06" db="EMBL/GenBank/DDBJ databases">
        <authorList>
            <consortium name="Lawrence Berkeley National Laboratory"/>
            <person name="Ahrendt S."/>
            <person name="Sahu N."/>
            <person name="Indic B."/>
            <person name="Wong-Bajracharya J."/>
            <person name="Merenyi Z."/>
            <person name="Ke H.-M."/>
            <person name="Monk M."/>
            <person name="Kocsube S."/>
            <person name="Drula E."/>
            <person name="Lipzen A."/>
            <person name="Balint B."/>
            <person name="Henrissat B."/>
            <person name="Andreopoulos B."/>
            <person name="Martin F.M."/>
            <person name="Harder C.B."/>
            <person name="Rigling D."/>
            <person name="Ford K.L."/>
            <person name="Foster G.D."/>
            <person name="Pangilinan J."/>
            <person name="Papanicolaou A."/>
            <person name="Barry K."/>
            <person name="LaButti K."/>
            <person name="Viragh M."/>
            <person name="Koriabine M."/>
            <person name="Yan M."/>
            <person name="Riley R."/>
            <person name="Champramary S."/>
            <person name="Plett K.L."/>
            <person name="Tsai I.J."/>
            <person name="Slot J."/>
            <person name="Sipos G."/>
            <person name="Plett J."/>
            <person name="Nagy L.G."/>
            <person name="Grigoriev I.V."/>
        </authorList>
    </citation>
    <scope>NUCLEOTIDE SEQUENCE</scope>
    <source>
        <strain evidence="2">FPL87.14</strain>
    </source>
</reference>
<sequence>MILNLDEGAWMDVCPQYRLAEPWASQSRTVIPDFVLRVLTAIRPAGKTTVIESSTALLVEVKRLYATVMEQGQRRCSSEARILNWLTESCDWNAWICLIERQNVSQALMQGYVSMCMNKTKKNHHLILIVGIFFTVLEFTQFEDAQLLSAGDVTDKDIITFLPFEHRPTVLFSNRPIFPRENDQPLLNADELAFNEGFVSSLISGVQAINHDQNILVGIARDDLPLFSNTVSDTTLVTDPKLYDFAQTIVDFYKVVAQEEAEAMQYRSSSNPLIESPPRNPKTNEPNPTWTRETDDYTPTPSRTKKSKRARNLSPKEAAEIQEQGQGLFNPPLTKKQRTRFIDQMKPKYTGPRSMISLKSQEKSLYGYMKEGGIEQRKHPECSRSIAPDRKSAQ</sequence>
<evidence type="ECO:0000256" key="1">
    <source>
        <dbReference type="SAM" id="MobiDB-lite"/>
    </source>
</evidence>
<organism evidence="2 3">
    <name type="scientific">Armillaria borealis</name>
    <dbReference type="NCBI Taxonomy" id="47425"/>
    <lineage>
        <taxon>Eukaryota</taxon>
        <taxon>Fungi</taxon>
        <taxon>Dikarya</taxon>
        <taxon>Basidiomycota</taxon>
        <taxon>Agaricomycotina</taxon>
        <taxon>Agaricomycetes</taxon>
        <taxon>Agaricomycetidae</taxon>
        <taxon>Agaricales</taxon>
        <taxon>Marasmiineae</taxon>
        <taxon>Physalacriaceae</taxon>
        <taxon>Armillaria</taxon>
    </lineage>
</organism>
<protein>
    <submittedName>
        <fullName evidence="2">Uncharacterized protein</fullName>
    </submittedName>
</protein>
<gene>
    <name evidence="2" type="ORF">EV421DRAFT_1745762</name>
</gene>
<feature type="region of interest" description="Disordered" evidence="1">
    <location>
        <begin position="375"/>
        <end position="394"/>
    </location>
</feature>
<accession>A0AA39M5U9</accession>
<evidence type="ECO:0000313" key="2">
    <source>
        <dbReference type="EMBL" id="KAK0421893.1"/>
    </source>
</evidence>
<evidence type="ECO:0000313" key="3">
    <source>
        <dbReference type="Proteomes" id="UP001175226"/>
    </source>
</evidence>
<dbReference type="Proteomes" id="UP001175226">
    <property type="component" value="Unassembled WGS sequence"/>
</dbReference>
<comment type="caution">
    <text evidence="2">The sequence shown here is derived from an EMBL/GenBank/DDBJ whole genome shotgun (WGS) entry which is preliminary data.</text>
</comment>
<name>A0AA39M5U9_9AGAR</name>
<dbReference type="EMBL" id="JAUEPT010000269">
    <property type="protein sequence ID" value="KAK0421893.1"/>
    <property type="molecule type" value="Genomic_DNA"/>
</dbReference>
<keyword evidence="3" id="KW-1185">Reference proteome</keyword>
<dbReference type="AlphaFoldDB" id="A0AA39M5U9"/>
<proteinExistence type="predicted"/>
<feature type="compositionally biased region" description="Polar residues" evidence="1">
    <location>
        <begin position="281"/>
        <end position="302"/>
    </location>
</feature>